<accession>A0A5C4MB54</accession>
<dbReference type="AlphaFoldDB" id="A0A5C4MB54"/>
<feature type="chain" id="PRO_5038927756" evidence="1">
    <location>
        <begin position="18"/>
        <end position="156"/>
    </location>
</feature>
<dbReference type="EMBL" id="VDFW01000002">
    <property type="protein sequence ID" value="TNC29130.1"/>
    <property type="molecule type" value="Genomic_DNA"/>
</dbReference>
<dbReference type="OrthoDB" id="5245023at2"/>
<evidence type="ECO:0000256" key="1">
    <source>
        <dbReference type="SAM" id="SignalP"/>
    </source>
</evidence>
<evidence type="ECO:0000313" key="3">
    <source>
        <dbReference type="Proteomes" id="UP000305546"/>
    </source>
</evidence>
<evidence type="ECO:0000313" key="2">
    <source>
        <dbReference type="EMBL" id="TNC29130.1"/>
    </source>
</evidence>
<comment type="caution">
    <text evidence="2">The sequence shown here is derived from an EMBL/GenBank/DDBJ whole genome shotgun (WGS) entry which is preliminary data.</text>
</comment>
<sequence length="156" mass="15059">MTAVVLDGRRMTAAVLAAVVAAVVAGCQSGGGATTPSPTTAPASPSALTRPECADLVASGQALAATVGQLVQGTASREQVRAAAGQLSSAIDSARQTVGAEANAHLDDAKAALGRIVDAAGAQPPDLAGMRAAANDLVAALRAAAASCRTVSTSGR</sequence>
<dbReference type="Proteomes" id="UP000305546">
    <property type="component" value="Unassembled WGS sequence"/>
</dbReference>
<organism evidence="2 3">
    <name type="scientific">Amycolatopsis alkalitolerans</name>
    <dbReference type="NCBI Taxonomy" id="2547244"/>
    <lineage>
        <taxon>Bacteria</taxon>
        <taxon>Bacillati</taxon>
        <taxon>Actinomycetota</taxon>
        <taxon>Actinomycetes</taxon>
        <taxon>Pseudonocardiales</taxon>
        <taxon>Pseudonocardiaceae</taxon>
        <taxon>Amycolatopsis</taxon>
    </lineage>
</organism>
<reference evidence="2 3" key="1">
    <citation type="submission" date="2019-06" db="EMBL/GenBank/DDBJ databases">
        <title>Amycolatopsis alkalitolerans sp. nov., isolated from Gastrodia elata Blume.</title>
        <authorList>
            <person name="Narsing Rao M.P."/>
            <person name="Li W.J."/>
        </authorList>
    </citation>
    <scope>NUCLEOTIDE SEQUENCE [LARGE SCALE GENOMIC DNA]</scope>
    <source>
        <strain evidence="2 3">SYSUP0005</strain>
    </source>
</reference>
<proteinExistence type="predicted"/>
<protein>
    <submittedName>
        <fullName evidence="2">Uncharacterized protein</fullName>
    </submittedName>
</protein>
<name>A0A5C4MB54_9PSEU</name>
<dbReference type="RefSeq" id="WP_139095074.1">
    <property type="nucleotide sequence ID" value="NZ_VDFW01000002.1"/>
</dbReference>
<gene>
    <name evidence="2" type="ORF">FG385_03270</name>
</gene>
<feature type="signal peptide" evidence="1">
    <location>
        <begin position="1"/>
        <end position="17"/>
    </location>
</feature>
<keyword evidence="1" id="KW-0732">Signal</keyword>
<keyword evidence="3" id="KW-1185">Reference proteome</keyword>